<keyword evidence="2" id="KW-1185">Reference proteome</keyword>
<dbReference type="EMBL" id="JAZDRP010000004">
    <property type="protein sequence ID" value="MEE2526375.1"/>
    <property type="molecule type" value="Genomic_DNA"/>
</dbReference>
<organism evidence="1 2">
    <name type="scientific">Hyphobacterium lacteum</name>
    <dbReference type="NCBI Taxonomy" id="3116575"/>
    <lineage>
        <taxon>Bacteria</taxon>
        <taxon>Pseudomonadati</taxon>
        <taxon>Pseudomonadota</taxon>
        <taxon>Alphaproteobacteria</taxon>
        <taxon>Maricaulales</taxon>
        <taxon>Maricaulaceae</taxon>
        <taxon>Hyphobacterium</taxon>
    </lineage>
</organism>
<evidence type="ECO:0000313" key="1">
    <source>
        <dbReference type="EMBL" id="MEE2526375.1"/>
    </source>
</evidence>
<name>A0ABU7LR35_9PROT</name>
<evidence type="ECO:0008006" key="3">
    <source>
        <dbReference type="Google" id="ProtNLM"/>
    </source>
</evidence>
<dbReference type="Proteomes" id="UP001354971">
    <property type="component" value="Unassembled WGS sequence"/>
</dbReference>
<dbReference type="RefSeq" id="WP_330199038.1">
    <property type="nucleotide sequence ID" value="NZ_JAZDRP010000004.1"/>
</dbReference>
<sequence length="134" mass="14929">MAFTVDKSIIDPLGIFQAVLHGPNSFSISHDNAKTLVRRFETAPLNGVIIDYTDCVLGHSMGEYKAIAETFGTGLPRGLPFAYVYNERQLAHVMFMTRLLAAQNLSVRAFPNPEDARNWILAEAETFRARRDAA</sequence>
<comment type="caution">
    <text evidence="1">The sequence shown here is derived from an EMBL/GenBank/DDBJ whole genome shotgun (WGS) entry which is preliminary data.</text>
</comment>
<gene>
    <name evidence="1" type="ORF">V0U79_08355</name>
</gene>
<evidence type="ECO:0000313" key="2">
    <source>
        <dbReference type="Proteomes" id="UP001354971"/>
    </source>
</evidence>
<protein>
    <recommendedName>
        <fullName evidence="3">STAS/SEC14 domain-containing protein</fullName>
    </recommendedName>
</protein>
<reference evidence="1 2" key="1">
    <citation type="submission" date="2024-01" db="EMBL/GenBank/DDBJ databases">
        <title>Hyphobacterium bacterium isolated from marine sediment.</title>
        <authorList>
            <person name="Zhao S."/>
        </authorList>
    </citation>
    <scope>NUCLEOTIDE SEQUENCE [LARGE SCALE GENOMIC DNA]</scope>
    <source>
        <strain evidence="2">HN65</strain>
    </source>
</reference>
<proteinExistence type="predicted"/>
<accession>A0ABU7LR35</accession>